<accession>A0ABV1GAF4</accession>
<comment type="caution">
    <text evidence="1">The sequence shown here is derived from an EMBL/GenBank/DDBJ whole genome shotgun (WGS) entry which is preliminary data.</text>
</comment>
<evidence type="ECO:0000313" key="1">
    <source>
        <dbReference type="EMBL" id="MEQ2512407.1"/>
    </source>
</evidence>
<evidence type="ECO:0000313" key="2">
    <source>
        <dbReference type="Proteomes" id="UP001491552"/>
    </source>
</evidence>
<keyword evidence="2" id="KW-1185">Reference proteome</keyword>
<dbReference type="EMBL" id="JBBMFF010000280">
    <property type="protein sequence ID" value="MEQ2512407.1"/>
    <property type="molecule type" value="Genomic_DNA"/>
</dbReference>
<protein>
    <submittedName>
        <fullName evidence="1">Uncharacterized protein</fullName>
    </submittedName>
</protein>
<reference evidence="1 2" key="1">
    <citation type="submission" date="2024-03" db="EMBL/GenBank/DDBJ databases">
        <title>Human intestinal bacterial collection.</title>
        <authorList>
            <person name="Pauvert C."/>
            <person name="Hitch T.C.A."/>
            <person name="Clavel T."/>
        </authorList>
    </citation>
    <scope>NUCLEOTIDE SEQUENCE [LARGE SCALE GENOMIC DNA]</scope>
    <source>
        <strain evidence="1 2">CLA-AA-H192</strain>
    </source>
</reference>
<gene>
    <name evidence="1" type="ORF">WMO66_14345</name>
</gene>
<name>A0ABV1GAF4_9FIRM</name>
<organism evidence="1 2">
    <name type="scientific">Faecousia intestinalis</name>
    <dbReference type="NCBI Taxonomy" id="3133167"/>
    <lineage>
        <taxon>Bacteria</taxon>
        <taxon>Bacillati</taxon>
        <taxon>Bacillota</taxon>
        <taxon>Clostridia</taxon>
        <taxon>Eubacteriales</taxon>
        <taxon>Oscillospiraceae</taxon>
        <taxon>Faecousia</taxon>
    </lineage>
</organism>
<dbReference type="Proteomes" id="UP001491552">
    <property type="component" value="Unassembled WGS sequence"/>
</dbReference>
<proteinExistence type="predicted"/>
<sequence>MYNKEQIDSEFMKTHGFRKKGTAFFRVLASEILQVVKTEKGRGGAEIQFGVFSLYSELLPQWLTSSGCIPRYHVIAFLGRRSVLSLDPSGRVEIIGMKEQLDIFYQKAVPWLDSIITQEQLCDGQLIMDTCAGGKYLWNDMLKFAPFLKIRDWQCAEMVLSAILEQHGFTVSTLQVDTGSCKSDTWKNAFGLYNDDIELFRRFPRCKQKTTGDLHKEFILEKVRARDEAWAESYLEEIYQKNRKLLREARII</sequence>
<dbReference type="RefSeq" id="WP_349137034.1">
    <property type="nucleotide sequence ID" value="NZ_JBBMFF010000280.1"/>
</dbReference>